<proteinExistence type="inferred from homology"/>
<feature type="transmembrane region" description="Helical" evidence="7">
    <location>
        <begin position="278"/>
        <end position="297"/>
    </location>
</feature>
<dbReference type="Proteomes" id="UP000542776">
    <property type="component" value="Unassembled WGS sequence"/>
</dbReference>
<comment type="caution">
    <text evidence="8">The sequence shown here is derived from an EMBL/GenBank/DDBJ whole genome shotgun (WGS) entry which is preliminary data.</text>
</comment>
<evidence type="ECO:0000256" key="7">
    <source>
        <dbReference type="SAM" id="Phobius"/>
    </source>
</evidence>
<comment type="similarity">
    <text evidence="2">Belongs to the autoinducer-2 exporter (AI-2E) (TC 2.A.86) family.</text>
</comment>
<gene>
    <name evidence="8" type="ORF">GGR04_002149</name>
</gene>
<dbReference type="InterPro" id="IPR002549">
    <property type="entry name" value="AI-2E-like"/>
</dbReference>
<sequence>MDSAPRVVTPRWAVIGIFLILLFGALYLSKSFVLPVVLSLLFMLVLSPVVRFARRRLRVWEPITAAVLTFGTLLVLVGGFYLTSGPLTQIVSNVPSYLDSVNAELETLRERVLRFETARSEAREAVESQRPAAPAGDDGEPVVLNGPGFLTNVASAVPQIVASVGFSLIFLFFLLSSGNLFYQKLIEAMPTFSNKRTALAIAHEIERELSRYLLTITTINLGLGLAIGSAMWVAGLPMAAVFGVLAFVLNYIPYLGAIAGIALVGVVGLSSSGELSGAILPMVLYLGITSIEGQLITPVLVGRRLKMNAAAVFLSVAFWGWIWGVVGMFLAVPLMVGVKVFASHIQALAPLANFMSAERAEGPSDETIDRGA</sequence>
<feature type="transmembrane region" description="Helical" evidence="7">
    <location>
        <begin position="212"/>
        <end position="234"/>
    </location>
</feature>
<evidence type="ECO:0000313" key="9">
    <source>
        <dbReference type="Proteomes" id="UP000542776"/>
    </source>
</evidence>
<evidence type="ECO:0000256" key="1">
    <source>
        <dbReference type="ARBA" id="ARBA00004141"/>
    </source>
</evidence>
<keyword evidence="6" id="KW-0175">Coiled coil</keyword>
<dbReference type="PANTHER" id="PTHR21716">
    <property type="entry name" value="TRANSMEMBRANE PROTEIN"/>
    <property type="match status" value="1"/>
</dbReference>
<dbReference type="AlphaFoldDB" id="A0A7W6EGG9"/>
<dbReference type="GO" id="GO:0055085">
    <property type="term" value="P:transmembrane transport"/>
    <property type="evidence" value="ECO:0007669"/>
    <property type="project" value="TreeGrafter"/>
</dbReference>
<dbReference type="GO" id="GO:0016020">
    <property type="term" value="C:membrane"/>
    <property type="evidence" value="ECO:0007669"/>
    <property type="project" value="UniProtKB-SubCell"/>
</dbReference>
<evidence type="ECO:0000256" key="2">
    <source>
        <dbReference type="ARBA" id="ARBA00009773"/>
    </source>
</evidence>
<organism evidence="8 9">
    <name type="scientific">Aureimonas pseudogalii</name>
    <dbReference type="NCBI Taxonomy" id="1744844"/>
    <lineage>
        <taxon>Bacteria</taxon>
        <taxon>Pseudomonadati</taxon>
        <taxon>Pseudomonadota</taxon>
        <taxon>Alphaproteobacteria</taxon>
        <taxon>Hyphomicrobiales</taxon>
        <taxon>Aurantimonadaceae</taxon>
        <taxon>Aureimonas</taxon>
    </lineage>
</organism>
<dbReference type="Pfam" id="PF01594">
    <property type="entry name" value="AI-2E_transport"/>
    <property type="match status" value="1"/>
</dbReference>
<keyword evidence="3 7" id="KW-0812">Transmembrane</keyword>
<feature type="transmembrane region" description="Helical" evidence="7">
    <location>
        <begin position="240"/>
        <end position="266"/>
    </location>
</feature>
<feature type="transmembrane region" description="Helical" evidence="7">
    <location>
        <begin position="160"/>
        <end position="182"/>
    </location>
</feature>
<comment type="subcellular location">
    <subcellularLocation>
        <location evidence="1">Membrane</location>
        <topology evidence="1">Multi-pass membrane protein</topology>
    </subcellularLocation>
</comment>
<feature type="transmembrane region" description="Helical" evidence="7">
    <location>
        <begin position="34"/>
        <end position="53"/>
    </location>
</feature>
<evidence type="ECO:0000313" key="8">
    <source>
        <dbReference type="EMBL" id="MBB3998310.1"/>
    </source>
</evidence>
<dbReference type="RefSeq" id="WP_246393096.1">
    <property type="nucleotide sequence ID" value="NZ_JACIEK010000004.1"/>
</dbReference>
<feature type="transmembrane region" description="Helical" evidence="7">
    <location>
        <begin position="309"/>
        <end position="336"/>
    </location>
</feature>
<evidence type="ECO:0000256" key="4">
    <source>
        <dbReference type="ARBA" id="ARBA00022989"/>
    </source>
</evidence>
<feature type="transmembrane region" description="Helical" evidence="7">
    <location>
        <begin position="65"/>
        <end position="83"/>
    </location>
</feature>
<protein>
    <submittedName>
        <fullName evidence="8">Putative PurR-regulated permease PerM</fullName>
    </submittedName>
</protein>
<keyword evidence="9" id="KW-1185">Reference proteome</keyword>
<evidence type="ECO:0000256" key="5">
    <source>
        <dbReference type="ARBA" id="ARBA00023136"/>
    </source>
</evidence>
<accession>A0A7W6EGG9</accession>
<name>A0A7W6EGG9_9HYPH</name>
<feature type="transmembrane region" description="Helical" evidence="7">
    <location>
        <begin position="12"/>
        <end position="28"/>
    </location>
</feature>
<keyword evidence="5 7" id="KW-0472">Membrane</keyword>
<dbReference type="EMBL" id="JACIEK010000004">
    <property type="protein sequence ID" value="MBB3998310.1"/>
    <property type="molecule type" value="Genomic_DNA"/>
</dbReference>
<dbReference type="PANTHER" id="PTHR21716:SF16">
    <property type="entry name" value="BLL1467 PROTEIN"/>
    <property type="match status" value="1"/>
</dbReference>
<reference evidence="8 9" key="1">
    <citation type="submission" date="2020-08" db="EMBL/GenBank/DDBJ databases">
        <title>Genomic Encyclopedia of Type Strains, Phase IV (KMG-IV): sequencing the most valuable type-strain genomes for metagenomic binning, comparative biology and taxonomic classification.</title>
        <authorList>
            <person name="Goeker M."/>
        </authorList>
    </citation>
    <scope>NUCLEOTIDE SEQUENCE [LARGE SCALE GENOMIC DNA]</scope>
    <source>
        <strain evidence="8 9">DSM 102238</strain>
    </source>
</reference>
<evidence type="ECO:0000256" key="3">
    <source>
        <dbReference type="ARBA" id="ARBA00022692"/>
    </source>
</evidence>
<feature type="coiled-coil region" evidence="6">
    <location>
        <begin position="98"/>
        <end position="125"/>
    </location>
</feature>
<evidence type="ECO:0000256" key="6">
    <source>
        <dbReference type="SAM" id="Coils"/>
    </source>
</evidence>
<keyword evidence="4 7" id="KW-1133">Transmembrane helix</keyword>